<feature type="region of interest" description="Disordered" evidence="1">
    <location>
        <begin position="12"/>
        <end position="40"/>
    </location>
</feature>
<sequence>MVHDGWGPLWSGGATLVAPPERTGPGHEGPAARTPHRRATSRRLRRRLAVATGVVLVAVLAWSAWLVTDVLRARAALEDVASTLPELQQQVRAGQDAGAAIEEVRRAAGVAASATHGPQWTVAHALPFVGDDARALGEVTGAVERVAEDALPRLADAVAVASPSALAPSGGAVDLEPLRRARDDVVAADRAVTASFETVAAIDTSALVGPLASAVDDLREQLGGVASQTATAARAVQLVPPMLGAEGARDYLVLVQNNAEPRATGGIAGSVLHLRADSGAVELLDVRPGSALGPFPESVVDLSGPEAALFGDDLGRYMLNVTSTPDFPRAARVAREAWLRETGQEVDGVVAVDPVALASVLGATGPVEVATPDGGTLRLTADDAAGYLLNGVYVDHADPAEQDAVLALVARQVLDSLTAGSVDAAPLVAALAGSAQDGRVLVWSARAAEQDLLAGTVLSGELVGRRAGPAGGPSSPVVGVYLNATTASKSGYYLDSSVALGDVTCRPDGSQAFTLRVTLASTLTEVEAARLPEYVLGAGGDGTIRTNLLVYAPEGGGIRGASPGDAGRGLFAQVHDGLVVGARSVAVAPGESVTYEYEVVSGKNQRANVSVRKTPGARDETTALPAIGCGAGVFS</sequence>
<keyword evidence="2" id="KW-1133">Transmembrane helix</keyword>
<evidence type="ECO:0000313" key="3">
    <source>
        <dbReference type="EMBL" id="KLN33739.1"/>
    </source>
</evidence>
<dbReference type="STRING" id="264251.FB00_16120"/>
<organism evidence="3 4">
    <name type="scientific">Cellulosimicrobium funkei</name>
    <dbReference type="NCBI Taxonomy" id="264251"/>
    <lineage>
        <taxon>Bacteria</taxon>
        <taxon>Bacillati</taxon>
        <taxon>Actinomycetota</taxon>
        <taxon>Actinomycetes</taxon>
        <taxon>Micrococcales</taxon>
        <taxon>Promicromonosporaceae</taxon>
        <taxon>Cellulosimicrobium</taxon>
    </lineage>
</organism>
<comment type="caution">
    <text evidence="3">The sequence shown here is derived from an EMBL/GenBank/DDBJ whole genome shotgun (WGS) entry which is preliminary data.</text>
</comment>
<proteinExistence type="predicted"/>
<dbReference type="Proteomes" id="UP000035265">
    <property type="component" value="Unassembled WGS sequence"/>
</dbReference>
<evidence type="ECO:0000256" key="1">
    <source>
        <dbReference type="SAM" id="MobiDB-lite"/>
    </source>
</evidence>
<dbReference type="Pfam" id="PF13196">
    <property type="entry name" value="DUF4012"/>
    <property type="match status" value="1"/>
</dbReference>
<gene>
    <name evidence="3" type="ORF">FB00_16120</name>
</gene>
<dbReference type="InterPro" id="IPR025101">
    <property type="entry name" value="DUF4012"/>
</dbReference>
<protein>
    <recommendedName>
        <fullName evidence="5">DUF4012 domain-containing protein</fullName>
    </recommendedName>
</protein>
<reference evidence="3 4" key="1">
    <citation type="submission" date="2014-05" db="EMBL/GenBank/DDBJ databases">
        <title>Cellulosimicrobium funkei U11 genome.</title>
        <authorList>
            <person name="Hu C."/>
            <person name="Gong Y."/>
            <person name="Wan W."/>
            <person name="Jiang M."/>
        </authorList>
    </citation>
    <scope>NUCLEOTIDE SEQUENCE [LARGE SCALE GENOMIC DNA]</scope>
    <source>
        <strain evidence="3 4">U11</strain>
    </source>
</reference>
<evidence type="ECO:0000313" key="4">
    <source>
        <dbReference type="Proteomes" id="UP000035265"/>
    </source>
</evidence>
<evidence type="ECO:0000256" key="2">
    <source>
        <dbReference type="SAM" id="Phobius"/>
    </source>
</evidence>
<keyword evidence="4" id="KW-1185">Reference proteome</keyword>
<keyword evidence="2" id="KW-0812">Transmembrane</keyword>
<dbReference type="EMBL" id="JNBQ01000027">
    <property type="protein sequence ID" value="KLN33739.1"/>
    <property type="molecule type" value="Genomic_DNA"/>
</dbReference>
<keyword evidence="2" id="KW-0472">Membrane</keyword>
<feature type="transmembrane region" description="Helical" evidence="2">
    <location>
        <begin position="48"/>
        <end position="67"/>
    </location>
</feature>
<dbReference type="AlphaFoldDB" id="A0A0H2KPI0"/>
<dbReference type="PATRIC" id="fig|264251.5.peg.3274"/>
<name>A0A0H2KPI0_9MICO</name>
<accession>A0A0H2KPI0</accession>
<evidence type="ECO:0008006" key="5">
    <source>
        <dbReference type="Google" id="ProtNLM"/>
    </source>
</evidence>